<gene>
    <name evidence="2" type="ORF">J2W88_004530</name>
    <name evidence="3" type="ORF">J2W93_004467</name>
</gene>
<dbReference type="SUPFAM" id="SSF51735">
    <property type="entry name" value="NAD(P)-binding Rossmann-fold domains"/>
    <property type="match status" value="1"/>
</dbReference>
<protein>
    <submittedName>
        <fullName evidence="2">Nucleoside-diphosphate-sugar epimerase</fullName>
    </submittedName>
</protein>
<accession>A0AAJ2BVE2</accession>
<evidence type="ECO:0000313" key="5">
    <source>
        <dbReference type="Proteomes" id="UP001253458"/>
    </source>
</evidence>
<dbReference type="PANTHER" id="PTHR43245">
    <property type="entry name" value="BIFUNCTIONAL POLYMYXIN RESISTANCE PROTEIN ARNA"/>
    <property type="match status" value="1"/>
</dbReference>
<organism evidence="2 5">
    <name type="scientific">Acidovorax delafieldii</name>
    <name type="common">Pseudomonas delafieldii</name>
    <dbReference type="NCBI Taxonomy" id="47920"/>
    <lineage>
        <taxon>Bacteria</taxon>
        <taxon>Pseudomonadati</taxon>
        <taxon>Pseudomonadota</taxon>
        <taxon>Betaproteobacteria</taxon>
        <taxon>Burkholderiales</taxon>
        <taxon>Comamonadaceae</taxon>
        <taxon>Acidovorax</taxon>
    </lineage>
</organism>
<evidence type="ECO:0000313" key="4">
    <source>
        <dbReference type="Proteomes" id="UP001249076"/>
    </source>
</evidence>
<dbReference type="InterPro" id="IPR001509">
    <property type="entry name" value="Epimerase_deHydtase"/>
</dbReference>
<dbReference type="EMBL" id="JAVDTS010000009">
    <property type="protein sequence ID" value="MDR6839599.1"/>
    <property type="molecule type" value="Genomic_DNA"/>
</dbReference>
<dbReference type="CDD" id="cd08946">
    <property type="entry name" value="SDR_e"/>
    <property type="match status" value="1"/>
</dbReference>
<sequence length="300" mass="32317">MAAGQAPLVTQGLRDLQGLRFTVVGAAGFVGARLCATLQARGAQVCAPARREPWPWQVPLGHVIYCAGLTADYLARPFDTVEAHVSHLAQVLQHGLERGSLESLVYLSSTRLYDSQVAGVANETAVLPLDPANPRHLYDFSKGLGESLCHVAGQGRARVARLACVYEGPRDADGFLPALLRQVLAARGAGVAGVEVSSSPYFSRDYVHLDDVVDALIRIAVSGRQSVYNVASGVNVSNADLFDYLARRWGCKVQPLLQTVPSSAPQVDVERLCSELHWRPRSLFDALDDVLESCRGARAC</sequence>
<dbReference type="AlphaFoldDB" id="A0AAJ2BVE2"/>
<keyword evidence="4" id="KW-1185">Reference proteome</keyword>
<evidence type="ECO:0000313" key="3">
    <source>
        <dbReference type="EMBL" id="MDR6839599.1"/>
    </source>
</evidence>
<reference evidence="2 4" key="1">
    <citation type="submission" date="2023-07" db="EMBL/GenBank/DDBJ databases">
        <title>Sorghum-associated microbial communities from plants grown in Nebraska, USA.</title>
        <authorList>
            <person name="Schachtman D."/>
        </authorList>
    </citation>
    <scope>NUCLEOTIDE SEQUENCE</scope>
    <source>
        <strain evidence="3 4">BE105</strain>
        <strain evidence="2">BE69</strain>
    </source>
</reference>
<dbReference type="Proteomes" id="UP001249076">
    <property type="component" value="Unassembled WGS sequence"/>
</dbReference>
<feature type="domain" description="NAD-dependent epimerase/dehydratase" evidence="1">
    <location>
        <begin position="61"/>
        <end position="231"/>
    </location>
</feature>
<dbReference type="Proteomes" id="UP001253458">
    <property type="component" value="Unassembled WGS sequence"/>
</dbReference>
<evidence type="ECO:0000313" key="2">
    <source>
        <dbReference type="EMBL" id="MDR6769222.1"/>
    </source>
</evidence>
<evidence type="ECO:0000259" key="1">
    <source>
        <dbReference type="Pfam" id="PF01370"/>
    </source>
</evidence>
<name>A0AAJ2BVE2_ACIDE</name>
<dbReference type="InterPro" id="IPR050177">
    <property type="entry name" value="Lipid_A_modif_metabolic_enz"/>
</dbReference>
<proteinExistence type="predicted"/>
<dbReference type="Pfam" id="PF01370">
    <property type="entry name" value="Epimerase"/>
    <property type="match status" value="1"/>
</dbReference>
<comment type="caution">
    <text evidence="2">The sequence shown here is derived from an EMBL/GenBank/DDBJ whole genome shotgun (WGS) entry which is preliminary data.</text>
</comment>
<dbReference type="EMBL" id="JAVDTL010000009">
    <property type="protein sequence ID" value="MDR6769222.1"/>
    <property type="molecule type" value="Genomic_DNA"/>
</dbReference>
<dbReference type="RefSeq" id="WP_209820611.1">
    <property type="nucleotide sequence ID" value="NZ_JAVDTL010000009.1"/>
</dbReference>
<dbReference type="Gene3D" id="3.40.50.720">
    <property type="entry name" value="NAD(P)-binding Rossmann-like Domain"/>
    <property type="match status" value="1"/>
</dbReference>
<dbReference type="InterPro" id="IPR036291">
    <property type="entry name" value="NAD(P)-bd_dom_sf"/>
</dbReference>
<dbReference type="PANTHER" id="PTHR43245:SF55">
    <property type="entry name" value="NAD(P)-BINDING DOMAIN-CONTAINING PROTEIN"/>
    <property type="match status" value="1"/>
</dbReference>